<reference evidence="2" key="2">
    <citation type="submission" date="2022-06" db="UniProtKB">
        <authorList>
            <consortium name="EnsemblMetazoa"/>
        </authorList>
    </citation>
    <scope>IDENTIFICATION</scope>
    <source>
        <strain evidence="2">PS312</strain>
    </source>
</reference>
<accession>A0A2A6B3T0</accession>
<feature type="region of interest" description="Disordered" evidence="1">
    <location>
        <begin position="204"/>
        <end position="278"/>
    </location>
</feature>
<feature type="compositionally biased region" description="Low complexity" evidence="1">
    <location>
        <begin position="220"/>
        <end position="232"/>
    </location>
</feature>
<sequence>MSDTVTIDASPPAHTLVDFNFRPIKIIVYRNGEDLDPGTVVMVTRREYKHWIVFLDGLTKKLKTTTAVHRVFDTNGIRIESFDELRHGGEYVAVEKMPFIPCLYGSKRVAPISARVFHVPWTVEESHPSFLDGAESMDIYMKKQGYGSFTGLPYPLDGIVLKSPRYSSFNPDASGHGHDDERLNQNPSFMARQIVEEVVSTVQKDVKESDNKENEHRKQTTITEQTIITRIEGSPTKRPKCEQEKGKEETKKPSTDLKSSDADIDLPSEATAAKRPDAAGRVVAVNGEAAAAASAAVAIPLTDAAIVVETSEEKRDDDRASNSSNQSKRRKWDEEKEGDSVPIAIEIDCPSNATPEEDSPKEAAKEDKSIVEVKDTQRETKDEKASGREEKRTTVDEKERQKKSTIPRMVKTMAKAESRTTRLPAITGGQTTSRVERSTYLKKKVTTEPLSLPPIEKTTVTTVEKRVKITTPQISARSTKEAEDADVGCVSGRKIKEITGGWGGSERHLDLYNDDDIPMRYALPRTITLPHRLTDRRLYSLSRRFERIHSNQRYPRDIYYYERYGLDPDFSDF</sequence>
<dbReference type="Gene3D" id="3.10.20.230">
    <property type="entry name" value="Doublecortin domain"/>
    <property type="match status" value="1"/>
</dbReference>
<dbReference type="Proteomes" id="UP000005239">
    <property type="component" value="Unassembled WGS sequence"/>
</dbReference>
<dbReference type="InterPro" id="IPR003533">
    <property type="entry name" value="Doublecortin_dom"/>
</dbReference>
<protein>
    <submittedName>
        <fullName evidence="2">Doublecortin domain-containing protein</fullName>
    </submittedName>
</protein>
<proteinExistence type="predicted"/>
<feature type="compositionally biased region" description="Basic and acidic residues" evidence="1">
    <location>
        <begin position="358"/>
        <end position="402"/>
    </location>
</feature>
<evidence type="ECO:0000313" key="3">
    <source>
        <dbReference type="Proteomes" id="UP000005239"/>
    </source>
</evidence>
<dbReference type="OrthoDB" id="1738954at2759"/>
<evidence type="ECO:0000256" key="1">
    <source>
        <dbReference type="SAM" id="MobiDB-lite"/>
    </source>
</evidence>
<dbReference type="SMART" id="SM00537">
    <property type="entry name" value="DCX"/>
    <property type="match status" value="1"/>
</dbReference>
<reference evidence="3" key="1">
    <citation type="journal article" date="2008" name="Nat. Genet.">
        <title>The Pristionchus pacificus genome provides a unique perspective on nematode lifestyle and parasitism.</title>
        <authorList>
            <person name="Dieterich C."/>
            <person name="Clifton S.W."/>
            <person name="Schuster L.N."/>
            <person name="Chinwalla A."/>
            <person name="Delehaunty K."/>
            <person name="Dinkelacker I."/>
            <person name="Fulton L."/>
            <person name="Fulton R."/>
            <person name="Godfrey J."/>
            <person name="Minx P."/>
            <person name="Mitreva M."/>
            <person name="Roeseler W."/>
            <person name="Tian H."/>
            <person name="Witte H."/>
            <person name="Yang S.P."/>
            <person name="Wilson R.K."/>
            <person name="Sommer R.J."/>
        </authorList>
    </citation>
    <scope>NUCLEOTIDE SEQUENCE [LARGE SCALE GENOMIC DNA]</scope>
    <source>
        <strain evidence="3">PS312</strain>
    </source>
</reference>
<dbReference type="EnsemblMetazoa" id="PPA23358.1">
    <property type="protein sequence ID" value="PPA23358.1"/>
    <property type="gene ID" value="WBGene00112912"/>
</dbReference>
<dbReference type="Pfam" id="PF03607">
    <property type="entry name" value="DCX"/>
    <property type="match status" value="1"/>
</dbReference>
<evidence type="ECO:0000313" key="2">
    <source>
        <dbReference type="EnsemblMetazoa" id="PPA23358.1"/>
    </source>
</evidence>
<name>A0A2A6B3T0_PRIPA</name>
<dbReference type="AlphaFoldDB" id="A0A2A6B3T0"/>
<feature type="compositionally biased region" description="Basic and acidic residues" evidence="1">
    <location>
        <begin position="239"/>
        <end position="261"/>
    </location>
</feature>
<dbReference type="SUPFAM" id="SSF89837">
    <property type="entry name" value="Doublecortin (DC)"/>
    <property type="match status" value="1"/>
</dbReference>
<dbReference type="GO" id="GO:0005815">
    <property type="term" value="C:microtubule organizing center"/>
    <property type="evidence" value="ECO:0000318"/>
    <property type="project" value="GO_Central"/>
</dbReference>
<feature type="compositionally biased region" description="Basic and acidic residues" evidence="1">
    <location>
        <begin position="311"/>
        <end position="320"/>
    </location>
</feature>
<accession>A0A8R1YJ31</accession>
<feature type="compositionally biased region" description="Basic and acidic residues" evidence="1">
    <location>
        <begin position="204"/>
        <end position="218"/>
    </location>
</feature>
<dbReference type="PANTHER" id="PTHR23004:SF22">
    <property type="entry name" value="DOUBLECORTIN DOMAIN-CONTAINING PROTEIN"/>
    <property type="match status" value="1"/>
</dbReference>
<dbReference type="PROSITE" id="PS50309">
    <property type="entry name" value="DC"/>
    <property type="match status" value="1"/>
</dbReference>
<gene>
    <name evidence="2" type="primary">WBGene00112912</name>
</gene>
<dbReference type="FunFam" id="3.10.20.230:FF:000023">
    <property type="entry name" value="Predicted protein"/>
    <property type="match status" value="1"/>
</dbReference>
<dbReference type="GO" id="GO:0035556">
    <property type="term" value="P:intracellular signal transduction"/>
    <property type="evidence" value="ECO:0007669"/>
    <property type="project" value="InterPro"/>
</dbReference>
<dbReference type="InterPro" id="IPR036572">
    <property type="entry name" value="Doublecortin_dom_sf"/>
</dbReference>
<keyword evidence="3" id="KW-1185">Reference proteome</keyword>
<dbReference type="GO" id="GO:0005874">
    <property type="term" value="C:microtubule"/>
    <property type="evidence" value="ECO:0000318"/>
    <property type="project" value="GO_Central"/>
</dbReference>
<organism evidence="2 3">
    <name type="scientific">Pristionchus pacificus</name>
    <name type="common">Parasitic nematode worm</name>
    <dbReference type="NCBI Taxonomy" id="54126"/>
    <lineage>
        <taxon>Eukaryota</taxon>
        <taxon>Metazoa</taxon>
        <taxon>Ecdysozoa</taxon>
        <taxon>Nematoda</taxon>
        <taxon>Chromadorea</taxon>
        <taxon>Rhabditida</taxon>
        <taxon>Rhabditina</taxon>
        <taxon>Diplogasteromorpha</taxon>
        <taxon>Diplogasteroidea</taxon>
        <taxon>Neodiplogasteridae</taxon>
        <taxon>Pristionchus</taxon>
    </lineage>
</organism>
<feature type="region of interest" description="Disordered" evidence="1">
    <location>
        <begin position="310"/>
        <end position="406"/>
    </location>
</feature>
<dbReference type="PANTHER" id="PTHR23004">
    <property type="entry name" value="DOUBLECORTIN DOMAIN CONTAINING 2"/>
    <property type="match status" value="1"/>
</dbReference>